<feature type="region of interest" description="Disordered" evidence="1">
    <location>
        <begin position="242"/>
        <end position="266"/>
    </location>
</feature>
<gene>
    <name evidence="3" type="ORF">JAO74_12960</name>
</gene>
<feature type="compositionally biased region" description="Polar residues" evidence="1">
    <location>
        <begin position="255"/>
        <end position="266"/>
    </location>
</feature>
<accession>A0ABS0XRN9</accession>
<feature type="chain" id="PRO_5045873742" description="Lipocalin-like domain-containing protein" evidence="2">
    <location>
        <begin position="25"/>
        <end position="266"/>
    </location>
</feature>
<evidence type="ECO:0008006" key="5">
    <source>
        <dbReference type="Google" id="ProtNLM"/>
    </source>
</evidence>
<dbReference type="Proteomes" id="UP000640426">
    <property type="component" value="Unassembled WGS sequence"/>
</dbReference>
<feature type="signal peptide" evidence="2">
    <location>
        <begin position="1"/>
        <end position="24"/>
    </location>
</feature>
<evidence type="ECO:0000313" key="4">
    <source>
        <dbReference type="Proteomes" id="UP000640426"/>
    </source>
</evidence>
<reference evidence="4" key="1">
    <citation type="submission" date="2020-12" db="EMBL/GenBank/DDBJ databases">
        <title>Hymenobacter sp.</title>
        <authorList>
            <person name="Kim M.K."/>
        </authorList>
    </citation>
    <scope>NUCLEOTIDE SEQUENCE [LARGE SCALE GENOMIC DNA]</scope>
    <source>
        <strain evidence="4">BT553</strain>
    </source>
</reference>
<evidence type="ECO:0000256" key="1">
    <source>
        <dbReference type="SAM" id="MobiDB-lite"/>
    </source>
</evidence>
<dbReference type="EMBL" id="JAELXS010000007">
    <property type="protein sequence ID" value="MBJ6122702.1"/>
    <property type="molecule type" value="Genomic_DNA"/>
</dbReference>
<name>A0ABS0XRN9_9SPHN</name>
<keyword evidence="4" id="KW-1185">Reference proteome</keyword>
<keyword evidence="2" id="KW-0732">Signal</keyword>
<sequence>MMKALFVMAAPFAAFLCAATPVAAQSVFDGTWKVDTSTAQFGGKPMIRTLKAGKYSCVSCPEPWTIAADGAFHPIKGDPYTDDVSVTVIDPMTVKFSYRKAGKVNGDEVWTVSSDKNVVTQKGEDSSSGNGTPVTYETQQTRVAAAPAGAHAISGSWRGKSGATVSDSGTMVTFRTEGDNLTMTYPTGESVTARFGGPAVTMANDPGNTMVKFVRTGPSSFVSTMMREGKVASVTTVTVRPDGRTLDYSNDNKRNGSTAKFTATKQ</sequence>
<protein>
    <recommendedName>
        <fullName evidence="5">Lipocalin-like domain-containing protein</fullName>
    </recommendedName>
</protein>
<evidence type="ECO:0000256" key="2">
    <source>
        <dbReference type="SAM" id="SignalP"/>
    </source>
</evidence>
<feature type="compositionally biased region" description="Basic and acidic residues" evidence="1">
    <location>
        <begin position="242"/>
        <end position="254"/>
    </location>
</feature>
<proteinExistence type="predicted"/>
<comment type="caution">
    <text evidence="3">The sequence shown here is derived from an EMBL/GenBank/DDBJ whole genome shotgun (WGS) entry which is preliminary data.</text>
</comment>
<organism evidence="3 4">
    <name type="scientific">Sphingomonas mollis</name>
    <dbReference type="NCBI Taxonomy" id="2795726"/>
    <lineage>
        <taxon>Bacteria</taxon>
        <taxon>Pseudomonadati</taxon>
        <taxon>Pseudomonadota</taxon>
        <taxon>Alphaproteobacteria</taxon>
        <taxon>Sphingomonadales</taxon>
        <taxon>Sphingomonadaceae</taxon>
        <taxon>Sphingomonas</taxon>
    </lineage>
</organism>
<evidence type="ECO:0000313" key="3">
    <source>
        <dbReference type="EMBL" id="MBJ6122702.1"/>
    </source>
</evidence>